<keyword evidence="4" id="KW-1185">Reference proteome</keyword>
<dbReference type="AlphaFoldDB" id="A0A8J7UJ03"/>
<dbReference type="Gene3D" id="3.40.50.1820">
    <property type="entry name" value="alpha/beta hydrolase"/>
    <property type="match status" value="1"/>
</dbReference>
<keyword evidence="1 3" id="KW-0378">Hydrolase</keyword>
<dbReference type="SUPFAM" id="SSF53474">
    <property type="entry name" value="alpha/beta-Hydrolases"/>
    <property type="match status" value="1"/>
</dbReference>
<evidence type="ECO:0000256" key="1">
    <source>
        <dbReference type="ARBA" id="ARBA00022801"/>
    </source>
</evidence>
<dbReference type="GO" id="GO:0016787">
    <property type="term" value="F:hydrolase activity"/>
    <property type="evidence" value="ECO:0007669"/>
    <property type="project" value="UniProtKB-KW"/>
</dbReference>
<dbReference type="PANTHER" id="PTHR48081">
    <property type="entry name" value="AB HYDROLASE SUPERFAMILY PROTEIN C4A8.06C"/>
    <property type="match status" value="1"/>
</dbReference>
<dbReference type="InterPro" id="IPR050300">
    <property type="entry name" value="GDXG_lipolytic_enzyme"/>
</dbReference>
<feature type="domain" description="AB hydrolase-1" evidence="2">
    <location>
        <begin position="73"/>
        <end position="182"/>
    </location>
</feature>
<accession>A0A8J7UJ03</accession>
<dbReference type="PANTHER" id="PTHR48081:SF33">
    <property type="entry name" value="KYNURENINE FORMAMIDASE"/>
    <property type="match status" value="1"/>
</dbReference>
<organism evidence="3 4">
    <name type="scientific">Tianweitania sediminis</name>
    <dbReference type="NCBI Taxonomy" id="1502156"/>
    <lineage>
        <taxon>Bacteria</taxon>
        <taxon>Pseudomonadati</taxon>
        <taxon>Pseudomonadota</taxon>
        <taxon>Alphaproteobacteria</taxon>
        <taxon>Hyphomicrobiales</taxon>
        <taxon>Phyllobacteriaceae</taxon>
        <taxon>Tianweitania</taxon>
    </lineage>
</organism>
<reference evidence="3" key="1">
    <citation type="submission" date="2021-03" db="EMBL/GenBank/DDBJ databases">
        <title>Genome sequencing and assembly of Tianweitania sediminis.</title>
        <authorList>
            <person name="Chhetri G."/>
        </authorList>
    </citation>
    <scope>NUCLEOTIDE SEQUENCE</scope>
    <source>
        <strain evidence="3">Z8</strain>
    </source>
</reference>
<dbReference type="RefSeq" id="WP_209334251.1">
    <property type="nucleotide sequence ID" value="NZ_JAGIYY010000001.1"/>
</dbReference>
<dbReference type="Pfam" id="PF12697">
    <property type="entry name" value="Abhydrolase_6"/>
    <property type="match status" value="1"/>
</dbReference>
<sequence>MFLLPITDWDNAYANAPNIPNGDQWPARWAAMAQAFRERMVSQGRAQLDQVYGAGSRQRFDLFWPACEAKGLVVVVHGGFWMRFDKSMWSHLAAGCVEMGFAVAVPSYTLCPEVRIRDISREIAQAIVQTAARVAGPIHLVGHSAGGHLVTRMVTTTTPLPEEVGARIGETLSISGLHDLRPLMRTTLNTTLKIDETEALEESPALLQPRTGVRLTCWVGASERAEFIRQNALLGNVWTGLGAGTRVVEEPDRHHFDVVEGLLAPSSPLLTCLLQDDGSAGLKNTRSPLAFYPANG</sequence>
<comment type="caution">
    <text evidence="3">The sequence shown here is derived from an EMBL/GenBank/DDBJ whole genome shotgun (WGS) entry which is preliminary data.</text>
</comment>
<gene>
    <name evidence="3" type="ORF">J5Y06_06765</name>
</gene>
<dbReference type="Proteomes" id="UP000666240">
    <property type="component" value="Unassembled WGS sequence"/>
</dbReference>
<evidence type="ECO:0000313" key="4">
    <source>
        <dbReference type="Proteomes" id="UP000666240"/>
    </source>
</evidence>
<dbReference type="InterPro" id="IPR000073">
    <property type="entry name" value="AB_hydrolase_1"/>
</dbReference>
<name>A0A8J7UJ03_9HYPH</name>
<protein>
    <submittedName>
        <fullName evidence="3">Alpha/beta hydrolase</fullName>
    </submittedName>
</protein>
<evidence type="ECO:0000259" key="2">
    <source>
        <dbReference type="Pfam" id="PF12697"/>
    </source>
</evidence>
<dbReference type="EMBL" id="JAGIYY010000001">
    <property type="protein sequence ID" value="MBP0438345.1"/>
    <property type="molecule type" value="Genomic_DNA"/>
</dbReference>
<dbReference type="InterPro" id="IPR029058">
    <property type="entry name" value="AB_hydrolase_fold"/>
</dbReference>
<evidence type="ECO:0000313" key="3">
    <source>
        <dbReference type="EMBL" id="MBP0438345.1"/>
    </source>
</evidence>
<proteinExistence type="predicted"/>